<comment type="caution">
    <text evidence="1">The sequence shown here is derived from an EMBL/GenBank/DDBJ whole genome shotgun (WGS) entry which is preliminary data.</text>
</comment>
<organism evidence="1 2">
    <name type="scientific">Salinibacterium amurskyense</name>
    <dbReference type="NCBI Taxonomy" id="205941"/>
    <lineage>
        <taxon>Bacteria</taxon>
        <taxon>Bacillati</taxon>
        <taxon>Actinomycetota</taxon>
        <taxon>Actinomycetes</taxon>
        <taxon>Micrococcales</taxon>
        <taxon>Microbacteriaceae</taxon>
        <taxon>Salinibacterium</taxon>
    </lineage>
</organism>
<dbReference type="OrthoDB" id="5193721at2"/>
<proteinExistence type="predicted"/>
<name>A0A2M9D1F5_9MICO</name>
<evidence type="ECO:0000313" key="1">
    <source>
        <dbReference type="EMBL" id="PJJ78031.1"/>
    </source>
</evidence>
<protein>
    <recommendedName>
        <fullName evidence="3">DUF4333 domain-containing protein</fullName>
    </recommendedName>
</protein>
<evidence type="ECO:0000313" key="2">
    <source>
        <dbReference type="Proteomes" id="UP000231742"/>
    </source>
</evidence>
<evidence type="ECO:0008006" key="3">
    <source>
        <dbReference type="Google" id="ProtNLM"/>
    </source>
</evidence>
<sequence>MLRSAILVCAVATAALLSGCSSEPPVEVSASSIAATAVSALEQATGESPEMDCGDETVELKNNTTLECVLTDTTLNEEFDSEVTITDVDGASYSVSVDVAEEPRE</sequence>
<dbReference type="Proteomes" id="UP000231742">
    <property type="component" value="Unassembled WGS sequence"/>
</dbReference>
<dbReference type="PROSITE" id="PS51257">
    <property type="entry name" value="PROKAR_LIPOPROTEIN"/>
    <property type="match status" value="1"/>
</dbReference>
<keyword evidence="2" id="KW-1185">Reference proteome</keyword>
<dbReference type="RefSeq" id="WP_100389945.1">
    <property type="nucleotide sequence ID" value="NZ_BMZU01000001.1"/>
</dbReference>
<gene>
    <name evidence="1" type="ORF">CLV85_2485</name>
</gene>
<dbReference type="AlphaFoldDB" id="A0A2M9D1F5"/>
<accession>A0A2M9D1F5</accession>
<dbReference type="EMBL" id="PGFH01000003">
    <property type="protein sequence ID" value="PJJ78031.1"/>
    <property type="molecule type" value="Genomic_DNA"/>
</dbReference>
<reference evidence="1 2" key="1">
    <citation type="submission" date="2017-11" db="EMBL/GenBank/DDBJ databases">
        <title>Genomic Encyclopedia of Archaeal and Bacterial Type Strains, Phase II (KMG-II): From Individual Species to Whole Genera.</title>
        <authorList>
            <person name="Goeker M."/>
        </authorList>
    </citation>
    <scope>NUCLEOTIDE SEQUENCE [LARGE SCALE GENOMIC DNA]</scope>
    <source>
        <strain evidence="1 2">DSM 16400</strain>
    </source>
</reference>